<dbReference type="Gene3D" id="3.30.70.100">
    <property type="match status" value="1"/>
</dbReference>
<dbReference type="AlphaFoldDB" id="A0A2P6R1S6"/>
<evidence type="ECO:0000313" key="2">
    <source>
        <dbReference type="Proteomes" id="UP000238479"/>
    </source>
</evidence>
<dbReference type="SUPFAM" id="SSF55008">
    <property type="entry name" value="HMA, heavy metal-associated domain"/>
    <property type="match status" value="1"/>
</dbReference>
<dbReference type="InterPro" id="IPR036163">
    <property type="entry name" value="HMA_dom_sf"/>
</dbReference>
<dbReference type="STRING" id="74649.A0A2P6R1S6"/>
<accession>A0A2P6R1S6</accession>
<sequence length="199" mass="22151">MKSNTSLALPGPSLASVESLSMPVFQEVVLASDIRCTGCQRRLADMISKLGADIESVVVSASEKKVTLVCRYPSTAAAKVPSRLVPASSDQPKIDLSSLATPTSWQERQYCCMVMRLNVDCNGCVRKVRRILLNMKAIETHLIEKQQCRVSVCGRFIPADVAIKLRKKMNRRVEILEIQEFDETTTEQTDQRPMITAAY</sequence>
<organism evidence="1 2">
    <name type="scientific">Rosa chinensis</name>
    <name type="common">China rose</name>
    <dbReference type="NCBI Taxonomy" id="74649"/>
    <lineage>
        <taxon>Eukaryota</taxon>
        <taxon>Viridiplantae</taxon>
        <taxon>Streptophyta</taxon>
        <taxon>Embryophyta</taxon>
        <taxon>Tracheophyta</taxon>
        <taxon>Spermatophyta</taxon>
        <taxon>Magnoliopsida</taxon>
        <taxon>eudicotyledons</taxon>
        <taxon>Gunneridae</taxon>
        <taxon>Pentapetalae</taxon>
        <taxon>rosids</taxon>
        <taxon>fabids</taxon>
        <taxon>Rosales</taxon>
        <taxon>Rosaceae</taxon>
        <taxon>Rosoideae</taxon>
        <taxon>Rosoideae incertae sedis</taxon>
        <taxon>Rosa</taxon>
    </lineage>
</organism>
<dbReference type="GO" id="GO:0046872">
    <property type="term" value="F:metal ion binding"/>
    <property type="evidence" value="ECO:0007669"/>
    <property type="project" value="InterPro"/>
</dbReference>
<dbReference type="PANTHER" id="PTHR47294:SF4">
    <property type="entry name" value="HEAVY METAL-ASSOCIATED ISOPRENYLATED PLANT PROTEIN 26-LIKE ISOFORM X1"/>
    <property type="match status" value="1"/>
</dbReference>
<dbReference type="EMBL" id="PDCK01000042">
    <property type="protein sequence ID" value="PRQ40390.1"/>
    <property type="molecule type" value="Genomic_DNA"/>
</dbReference>
<dbReference type="Gramene" id="PRQ40390">
    <property type="protein sequence ID" value="PRQ40390"/>
    <property type="gene ID" value="RchiOBHm_Chr4g0435471"/>
</dbReference>
<reference evidence="1 2" key="1">
    <citation type="journal article" date="2018" name="Nat. Genet.">
        <title>The Rosa genome provides new insights in the design of modern roses.</title>
        <authorList>
            <person name="Bendahmane M."/>
        </authorList>
    </citation>
    <scope>NUCLEOTIDE SEQUENCE [LARGE SCALE GENOMIC DNA]</scope>
    <source>
        <strain evidence="2">cv. Old Blush</strain>
    </source>
</reference>
<evidence type="ECO:0000313" key="1">
    <source>
        <dbReference type="EMBL" id="PRQ40390.1"/>
    </source>
</evidence>
<dbReference type="Proteomes" id="UP000238479">
    <property type="component" value="Chromosome 4"/>
</dbReference>
<proteinExistence type="predicted"/>
<keyword evidence="2" id="KW-1185">Reference proteome</keyword>
<comment type="caution">
    <text evidence="1">The sequence shown here is derived from an EMBL/GenBank/DDBJ whole genome shotgun (WGS) entry which is preliminary data.</text>
</comment>
<protein>
    <submittedName>
        <fullName evidence="1">Putative heavy metal-associated domain, HMA</fullName>
    </submittedName>
</protein>
<dbReference type="PANTHER" id="PTHR47294">
    <property type="entry name" value="OS08G0431150 PROTEIN"/>
    <property type="match status" value="1"/>
</dbReference>
<name>A0A2P6R1S6_ROSCH</name>
<gene>
    <name evidence="1" type="ORF">RchiOBHm_Chr4g0435471</name>
</gene>
<dbReference type="OMA" id="DIGCSEC"/>